<feature type="region of interest" description="Disordered" evidence="1">
    <location>
        <begin position="234"/>
        <end position="270"/>
    </location>
</feature>
<keyword evidence="5" id="KW-1185">Reference proteome</keyword>
<dbReference type="InterPro" id="IPR029423">
    <property type="entry name" value="LRRC37AB_C"/>
</dbReference>
<comment type="caution">
    <text evidence="4">The sequence shown here is derived from an EMBL/GenBank/DDBJ whole genome shotgun (WGS) entry which is preliminary data.</text>
</comment>
<accession>A0A7K4YMI2</accession>
<feature type="domain" description="LRRC37A/B like protein 1 C-terminal" evidence="3">
    <location>
        <begin position="275"/>
        <end position="317"/>
    </location>
</feature>
<dbReference type="PANTHER" id="PTHR23045">
    <property type="entry name" value="LEUCINE-RICH REPEAT-CONTAINING PROTEIN 37A"/>
    <property type="match status" value="1"/>
</dbReference>
<sequence>SQNYSDAVKPTEKPHGMEAVEAVEGAEEAPSPRQDYAWTSKKHKQGDSLAPKKSSAKRLFYKAFGDVDAEEEPAPREREAEQGLNPNQRFFYDLLVANSPSAASSVLEDVAEEEGSSRGGHLPALPQTTDTHWRPLGEGSVFLHKPGSSDSPDSALVQGDLFETKLGHHLRLLVPDEALRTFMAHVARALRTDCSLPELRPACAKLLAKTGLLVELLSEDRGASALAGRCLPEGSASNETAMGREVSRGPVGRDTGHRGTRPSGQPSLLSGFSLLSQEEPEHSSGDRLLLALAVSVIIMINLTVICLVEVRSQKSAAASQRRSTSKLRPRW</sequence>
<dbReference type="EMBL" id="VYZL01002687">
    <property type="protein sequence ID" value="NWR60290.1"/>
    <property type="molecule type" value="Genomic_DNA"/>
</dbReference>
<feature type="compositionally biased region" description="Basic and acidic residues" evidence="1">
    <location>
        <begin position="9"/>
        <end position="18"/>
    </location>
</feature>
<evidence type="ECO:0000313" key="4">
    <source>
        <dbReference type="EMBL" id="NWR60290.1"/>
    </source>
</evidence>
<organism evidence="4 5">
    <name type="scientific">Bucorvus abyssinicus</name>
    <name type="common">Northern ground-hornbill</name>
    <name type="synonym">Abyssinian ground-hornbill</name>
    <dbReference type="NCBI Taxonomy" id="153643"/>
    <lineage>
        <taxon>Eukaryota</taxon>
        <taxon>Metazoa</taxon>
        <taxon>Chordata</taxon>
        <taxon>Craniata</taxon>
        <taxon>Vertebrata</taxon>
        <taxon>Euteleostomi</taxon>
        <taxon>Archelosauria</taxon>
        <taxon>Archosauria</taxon>
        <taxon>Dinosauria</taxon>
        <taxon>Saurischia</taxon>
        <taxon>Theropoda</taxon>
        <taxon>Coelurosauria</taxon>
        <taxon>Aves</taxon>
        <taxon>Neognathae</taxon>
        <taxon>Neoaves</taxon>
        <taxon>Telluraves</taxon>
        <taxon>Coraciimorphae</taxon>
        <taxon>Bucerotiformes</taxon>
        <taxon>Bucorvidae</taxon>
        <taxon>Bucorvus</taxon>
    </lineage>
</organism>
<keyword evidence="2" id="KW-0472">Membrane</keyword>
<feature type="domain" description="LRRC37A/B like protein 1 C-terminal" evidence="3">
    <location>
        <begin position="158"/>
        <end position="222"/>
    </location>
</feature>
<dbReference type="PANTHER" id="PTHR23045:SF9">
    <property type="entry name" value="LEUCINE RICH REPEAT CONTAINING 37A-RELATED"/>
    <property type="match status" value="1"/>
</dbReference>
<evidence type="ECO:0000313" key="5">
    <source>
        <dbReference type="Proteomes" id="UP000551127"/>
    </source>
</evidence>
<feature type="region of interest" description="Disordered" evidence="1">
    <location>
        <begin position="109"/>
        <end position="154"/>
    </location>
</feature>
<evidence type="ECO:0000259" key="3">
    <source>
        <dbReference type="Pfam" id="PF14914"/>
    </source>
</evidence>
<dbReference type="OrthoDB" id="9424710at2759"/>
<name>A0A7K4YMI2_BUCAB</name>
<dbReference type="Pfam" id="PF14914">
    <property type="entry name" value="LRRC37AB_C"/>
    <property type="match status" value="2"/>
</dbReference>
<proteinExistence type="predicted"/>
<protein>
    <submittedName>
        <fullName evidence="4">LR37B protein</fullName>
    </submittedName>
</protein>
<keyword evidence="2" id="KW-1133">Transmembrane helix</keyword>
<feature type="non-terminal residue" evidence="4">
    <location>
        <position position="331"/>
    </location>
</feature>
<dbReference type="AlphaFoldDB" id="A0A7K4YMI2"/>
<gene>
    <name evidence="4" type="primary">Lrrc37b</name>
    <name evidence="4" type="ORF">BUCABY_R15888</name>
</gene>
<feature type="non-terminal residue" evidence="4">
    <location>
        <position position="1"/>
    </location>
</feature>
<feature type="region of interest" description="Disordered" evidence="1">
    <location>
        <begin position="1"/>
        <end position="53"/>
    </location>
</feature>
<dbReference type="InterPro" id="IPR015753">
    <property type="entry name" value="LRRC37"/>
</dbReference>
<feature type="transmembrane region" description="Helical" evidence="2">
    <location>
        <begin position="288"/>
        <end position="308"/>
    </location>
</feature>
<keyword evidence="2" id="KW-0812">Transmembrane</keyword>
<evidence type="ECO:0000256" key="1">
    <source>
        <dbReference type="SAM" id="MobiDB-lite"/>
    </source>
</evidence>
<dbReference type="Proteomes" id="UP000551127">
    <property type="component" value="Unassembled WGS sequence"/>
</dbReference>
<evidence type="ECO:0000256" key="2">
    <source>
        <dbReference type="SAM" id="Phobius"/>
    </source>
</evidence>
<reference evidence="4 5" key="1">
    <citation type="submission" date="2019-09" db="EMBL/GenBank/DDBJ databases">
        <title>Bird 10,000 Genomes (B10K) Project - Family phase.</title>
        <authorList>
            <person name="Zhang G."/>
        </authorList>
    </citation>
    <scope>NUCLEOTIDE SEQUENCE [LARGE SCALE GENOMIC DNA]</scope>
    <source>
        <strain evidence="4">B10K-DU-012-80</strain>
    </source>
</reference>